<dbReference type="SUPFAM" id="SSF53067">
    <property type="entry name" value="Actin-like ATPase domain"/>
    <property type="match status" value="1"/>
</dbReference>
<dbReference type="RefSeq" id="WP_100294612.1">
    <property type="nucleotide sequence ID" value="NZ_PGGC01000122.1"/>
</dbReference>
<dbReference type="InterPro" id="IPR000600">
    <property type="entry name" value="ROK"/>
</dbReference>
<gene>
    <name evidence="2" type="ORF">CUC53_13350</name>
</gene>
<protein>
    <submittedName>
        <fullName evidence="2">Fructokinase</fullName>
    </submittedName>
</protein>
<dbReference type="EMBL" id="PGGC01000122">
    <property type="protein sequence ID" value="PJG58300.1"/>
    <property type="molecule type" value="Genomic_DNA"/>
</dbReference>
<dbReference type="PROSITE" id="PS01125">
    <property type="entry name" value="ROK"/>
    <property type="match status" value="1"/>
</dbReference>
<dbReference type="Proteomes" id="UP000235861">
    <property type="component" value="Unassembled WGS sequence"/>
</dbReference>
<dbReference type="PANTHER" id="PTHR18964">
    <property type="entry name" value="ROK (REPRESSOR, ORF, KINASE) FAMILY"/>
    <property type="match status" value="1"/>
</dbReference>
<accession>A0A2H9U2R8</accession>
<reference evidence="2 3" key="1">
    <citation type="submission" date="2017-11" db="EMBL/GenBank/DDBJ databases">
        <title>Draft genome sequence of environmental isolate Aeromonas cavernicola sp. nov. MDC 2508.</title>
        <authorList>
            <person name="Colston S.M."/>
            <person name="Navarro A."/>
            <person name="Martinez-Murcia A.J."/>
            <person name="Graf J."/>
        </authorList>
    </citation>
    <scope>NUCLEOTIDE SEQUENCE [LARGE SCALE GENOMIC DNA]</scope>
    <source>
        <strain evidence="2 3">MDC 2508</strain>
    </source>
</reference>
<dbReference type="GO" id="GO:0004396">
    <property type="term" value="F:hexokinase activity"/>
    <property type="evidence" value="ECO:0007669"/>
    <property type="project" value="TreeGrafter"/>
</dbReference>
<dbReference type="Pfam" id="PF00480">
    <property type="entry name" value="ROK"/>
    <property type="match status" value="1"/>
</dbReference>
<keyword evidence="3" id="KW-1185">Reference proteome</keyword>
<dbReference type="PANTHER" id="PTHR18964:SF174">
    <property type="entry name" value="D-ALLOSE KINASE-RELATED"/>
    <property type="match status" value="1"/>
</dbReference>
<dbReference type="InterPro" id="IPR043129">
    <property type="entry name" value="ATPase_NBD"/>
</dbReference>
<evidence type="ECO:0000256" key="1">
    <source>
        <dbReference type="ARBA" id="ARBA00023277"/>
    </source>
</evidence>
<dbReference type="CDD" id="cd24066">
    <property type="entry name" value="ASKHA_NBD_ROK_EcFRK-like"/>
    <property type="match status" value="1"/>
</dbReference>
<evidence type="ECO:0000313" key="3">
    <source>
        <dbReference type="Proteomes" id="UP000235861"/>
    </source>
</evidence>
<dbReference type="InterPro" id="IPR049874">
    <property type="entry name" value="ROK_cs"/>
</dbReference>
<proteinExistence type="predicted"/>
<keyword evidence="2" id="KW-0808">Transferase</keyword>
<organism evidence="2 3">
    <name type="scientific">Aeromonas cavernicola</name>
    <dbReference type="NCBI Taxonomy" id="1006623"/>
    <lineage>
        <taxon>Bacteria</taxon>
        <taxon>Pseudomonadati</taxon>
        <taxon>Pseudomonadota</taxon>
        <taxon>Gammaproteobacteria</taxon>
        <taxon>Aeromonadales</taxon>
        <taxon>Aeromonadaceae</taxon>
        <taxon>Aeromonas</taxon>
    </lineage>
</organism>
<dbReference type="AlphaFoldDB" id="A0A2H9U2R8"/>
<dbReference type="Gene3D" id="3.30.420.40">
    <property type="match status" value="2"/>
</dbReference>
<evidence type="ECO:0000313" key="2">
    <source>
        <dbReference type="EMBL" id="PJG58300.1"/>
    </source>
</evidence>
<sequence length="315" mass="33835">MRIGIDLGGTKIEVIALADDGNELFRKRVATPRHDYRQTLQAICGLVQDAETATGQSGSVGIGIPGTLSPITKRVKNANSVWLNDQPLDQDLATALARPVRIANDANCFAVSEATDGAGAGANIVFAVIIGTGCGSGIAINGKAHSGSNGIAGEFGHNPLPWLEPEEWRYQQATPCYCGRHGCIETFVSGTGFANHYRFITGITRTSTDIMALVAQNDPLAIHAIERYEQQLAKALAHAVNLIDPDVIVLGGGMSNVERLYQHLPTQLRQYAFGRECDTLIYRAKHGDSSGVRGAAWLWQPGEYHLAMASKNLSR</sequence>
<comment type="caution">
    <text evidence="2">The sequence shown here is derived from an EMBL/GenBank/DDBJ whole genome shotgun (WGS) entry which is preliminary data.</text>
</comment>
<dbReference type="NCBIfam" id="NF007108">
    <property type="entry name" value="PRK09557.1"/>
    <property type="match status" value="1"/>
</dbReference>
<name>A0A2H9U2R8_9GAMM</name>
<dbReference type="OrthoDB" id="9810372at2"/>
<keyword evidence="1" id="KW-0119">Carbohydrate metabolism</keyword>
<keyword evidence="2" id="KW-0418">Kinase</keyword>